<gene>
    <name evidence="2" type="ORF">A8L58_01470</name>
    <name evidence="1" type="ORF">AXH35_16535</name>
</gene>
<dbReference type="SMART" id="SM00855">
    <property type="entry name" value="PGAM"/>
    <property type="match status" value="1"/>
</dbReference>
<reference evidence="2 4" key="1">
    <citation type="journal article" date="2016" name="Plant Dis.">
        <title>Improved production of propionic acid using genome shuffling.</title>
        <authorList>
            <person name="Luna-Flores C.H."/>
            <person name="Palfreyman R.W."/>
            <person name="Kromer J.O."/>
            <person name="Nielsen L.K."/>
            <person name="Marcellin E."/>
        </authorList>
    </citation>
    <scope>NUCLEOTIDE SEQUENCE [LARGE SCALE GENOMIC DNA]</scope>
    <source>
        <strain evidence="2 4">F3E8</strain>
    </source>
</reference>
<dbReference type="PANTHER" id="PTHR48100">
    <property type="entry name" value="BROAD-SPECIFICITY PHOSPHATASE YOR283W-RELATED"/>
    <property type="match status" value="1"/>
</dbReference>
<evidence type="ECO:0000313" key="1">
    <source>
        <dbReference type="EMBL" id="AMS06814.1"/>
    </source>
</evidence>
<dbReference type="OrthoDB" id="9793115at2"/>
<evidence type="ECO:0000313" key="3">
    <source>
        <dbReference type="Proteomes" id="UP000075221"/>
    </source>
</evidence>
<evidence type="ECO:0000313" key="4">
    <source>
        <dbReference type="Proteomes" id="UP000178666"/>
    </source>
</evidence>
<dbReference type="EMBL" id="CP014352">
    <property type="protein sequence ID" value="AMS06814.1"/>
    <property type="molecule type" value="Genomic_DNA"/>
</dbReference>
<dbReference type="SUPFAM" id="SSF53254">
    <property type="entry name" value="Phosphoglycerate mutase-like"/>
    <property type="match status" value="1"/>
</dbReference>
<dbReference type="AlphaFoldDB" id="A0A142KL26"/>
<dbReference type="EMBL" id="CP015970">
    <property type="protein sequence ID" value="AOZ45598.1"/>
    <property type="molecule type" value="Genomic_DNA"/>
</dbReference>
<dbReference type="KEGG" id="aaci:ASQ49_14625"/>
<dbReference type="Proteomes" id="UP000178666">
    <property type="component" value="Chromosome"/>
</dbReference>
<dbReference type="Gene3D" id="3.40.50.1240">
    <property type="entry name" value="Phosphoglycerate mutase-like"/>
    <property type="match status" value="1"/>
</dbReference>
<keyword evidence="4" id="KW-1185">Reference proteome</keyword>
<dbReference type="Proteomes" id="UP000075221">
    <property type="component" value="Chromosome"/>
</dbReference>
<dbReference type="Pfam" id="PF00300">
    <property type="entry name" value="His_Phos_1"/>
    <property type="match status" value="1"/>
</dbReference>
<dbReference type="InterPro" id="IPR013078">
    <property type="entry name" value="His_Pase_superF_clade-1"/>
</dbReference>
<dbReference type="InterPro" id="IPR050275">
    <property type="entry name" value="PGM_Phosphatase"/>
</dbReference>
<dbReference type="RefSeq" id="WP_015070042.1">
    <property type="nucleotide sequence ID" value="NZ_CP013126.1"/>
</dbReference>
<reference evidence="1 3" key="2">
    <citation type="submission" date="2016-02" db="EMBL/GenBank/DDBJ databases">
        <title>Complete Genome Sequence of Propionibacterium acidipropionici ATCC 55737.</title>
        <authorList>
            <person name="Luna Flores C.H."/>
            <person name="Nielsen L.K."/>
            <person name="Marcellin E."/>
        </authorList>
    </citation>
    <scope>NUCLEOTIDE SEQUENCE [LARGE SCALE GENOMIC DNA]</scope>
    <source>
        <strain evidence="1 3">ATCC 55737</strain>
    </source>
</reference>
<organism evidence="1 3">
    <name type="scientific">Acidipropionibacterium acidipropionici</name>
    <dbReference type="NCBI Taxonomy" id="1748"/>
    <lineage>
        <taxon>Bacteria</taxon>
        <taxon>Bacillati</taxon>
        <taxon>Actinomycetota</taxon>
        <taxon>Actinomycetes</taxon>
        <taxon>Propionibacteriales</taxon>
        <taxon>Propionibacteriaceae</taxon>
        <taxon>Acidipropionibacterium</taxon>
    </lineage>
</organism>
<dbReference type="OMA" id="HWINRVD"/>
<sequence>MHLLLIRHAQSANNALVTETAENPEGYLSTRVADPSITALGVEQAEALGAWIGGVDPRPTRLYCSPMRRTIETAAPIAEALDLPLVVEDFLYERPGPTDWNGHGFSAVPGTPRSELAAITGRVRFPETVTERGWYFQDVETTRQAAARAARIRDWVLEAHDPDDVVAIVAHGAIGALLLSAILAPQRQESLGGYAAGTEPWWFNLANTSTSMIEMGPAGATEVHWINRVDHLVVAGLVTGASAHATGNPGTR</sequence>
<evidence type="ECO:0000313" key="2">
    <source>
        <dbReference type="EMBL" id="AOZ45598.1"/>
    </source>
</evidence>
<name>A0A142KL26_9ACTN</name>
<proteinExistence type="predicted"/>
<accession>A0A142KL26</accession>
<protein>
    <submittedName>
        <fullName evidence="1">Phosphoglycerate mutase</fullName>
    </submittedName>
</protein>
<dbReference type="CDD" id="cd07067">
    <property type="entry name" value="HP_PGM_like"/>
    <property type="match status" value="1"/>
</dbReference>
<dbReference type="InterPro" id="IPR029033">
    <property type="entry name" value="His_PPase_superfam"/>
</dbReference>
<dbReference type="GO" id="GO:0016791">
    <property type="term" value="F:phosphatase activity"/>
    <property type="evidence" value="ECO:0007669"/>
    <property type="project" value="TreeGrafter"/>
</dbReference>
<dbReference type="GeneID" id="88086239"/>